<feature type="domain" description="HTH cro/C1-type" evidence="1">
    <location>
        <begin position="5"/>
        <end position="59"/>
    </location>
</feature>
<accession>A0A645AVX2</accession>
<dbReference type="SUPFAM" id="SSF47413">
    <property type="entry name" value="lambda repressor-like DNA-binding domains"/>
    <property type="match status" value="1"/>
</dbReference>
<dbReference type="EMBL" id="VSSQ01016247">
    <property type="protein sequence ID" value="MPM57395.1"/>
    <property type="molecule type" value="Genomic_DNA"/>
</dbReference>
<dbReference type="PROSITE" id="PS50943">
    <property type="entry name" value="HTH_CROC1"/>
    <property type="match status" value="1"/>
</dbReference>
<dbReference type="AlphaFoldDB" id="A0A645AVX2"/>
<dbReference type="Pfam" id="PF12844">
    <property type="entry name" value="HTH_19"/>
    <property type="match status" value="1"/>
</dbReference>
<dbReference type="Gene3D" id="1.10.260.40">
    <property type="entry name" value="lambda repressor-like DNA-binding domains"/>
    <property type="match status" value="1"/>
</dbReference>
<dbReference type="SMART" id="SM00530">
    <property type="entry name" value="HTH_XRE"/>
    <property type="match status" value="1"/>
</dbReference>
<reference evidence="2" key="1">
    <citation type="submission" date="2019-08" db="EMBL/GenBank/DDBJ databases">
        <authorList>
            <person name="Kucharzyk K."/>
            <person name="Murdoch R.W."/>
            <person name="Higgins S."/>
            <person name="Loffler F."/>
        </authorList>
    </citation>
    <scope>NUCLEOTIDE SEQUENCE</scope>
</reference>
<dbReference type="GO" id="GO:0003677">
    <property type="term" value="F:DNA binding"/>
    <property type="evidence" value="ECO:0007669"/>
    <property type="project" value="InterPro"/>
</dbReference>
<proteinExistence type="predicted"/>
<evidence type="ECO:0000313" key="2">
    <source>
        <dbReference type="EMBL" id="MPM57395.1"/>
    </source>
</evidence>
<comment type="caution">
    <text evidence="2">The sequence shown here is derived from an EMBL/GenBank/DDBJ whole genome shotgun (WGS) entry which is preliminary data.</text>
</comment>
<dbReference type="CDD" id="cd00093">
    <property type="entry name" value="HTH_XRE"/>
    <property type="match status" value="1"/>
</dbReference>
<evidence type="ECO:0000259" key="1">
    <source>
        <dbReference type="PROSITE" id="PS50943"/>
    </source>
</evidence>
<dbReference type="InterPro" id="IPR010982">
    <property type="entry name" value="Lambda_DNA-bd_dom_sf"/>
</dbReference>
<sequence length="69" mass="7850">MKNNLKEIRTKEGLSGLELSRRAAIAPSVISNIENNRIVAWPGWRKKLAEALDVSESELFPEETNEREN</sequence>
<gene>
    <name evidence="2" type="ORF">SDC9_104217</name>
</gene>
<protein>
    <recommendedName>
        <fullName evidence="1">HTH cro/C1-type domain-containing protein</fullName>
    </recommendedName>
</protein>
<name>A0A645AVX2_9ZZZZ</name>
<organism evidence="2">
    <name type="scientific">bioreactor metagenome</name>
    <dbReference type="NCBI Taxonomy" id="1076179"/>
    <lineage>
        <taxon>unclassified sequences</taxon>
        <taxon>metagenomes</taxon>
        <taxon>ecological metagenomes</taxon>
    </lineage>
</organism>
<dbReference type="InterPro" id="IPR001387">
    <property type="entry name" value="Cro/C1-type_HTH"/>
</dbReference>